<reference evidence="2" key="1">
    <citation type="journal article" date="2015" name="Nat. Genet.">
        <title>The genome and transcriptome of the zoonotic hookworm Ancylostoma ceylanicum identify infection-specific gene families.</title>
        <authorList>
            <person name="Schwarz E.M."/>
            <person name="Hu Y."/>
            <person name="Antoshechkin I."/>
            <person name="Miller M.M."/>
            <person name="Sternberg P.W."/>
            <person name="Aroian R.V."/>
        </authorList>
    </citation>
    <scope>NUCLEOTIDE SEQUENCE</scope>
    <source>
        <strain evidence="2">HY135</strain>
    </source>
</reference>
<dbReference type="AlphaFoldDB" id="A0A016WSA9"/>
<dbReference type="EMBL" id="JARK01000141">
    <property type="protein sequence ID" value="EYC42157.1"/>
    <property type="molecule type" value="Genomic_DNA"/>
</dbReference>
<evidence type="ECO:0000313" key="2">
    <source>
        <dbReference type="Proteomes" id="UP000024635"/>
    </source>
</evidence>
<evidence type="ECO:0000313" key="1">
    <source>
        <dbReference type="EMBL" id="EYC42157.1"/>
    </source>
</evidence>
<accession>A0A016WSA9</accession>
<name>A0A016WSA9_9BILA</name>
<comment type="caution">
    <text evidence="1">The sequence shown here is derived from an EMBL/GenBank/DDBJ whole genome shotgun (WGS) entry which is preliminary data.</text>
</comment>
<sequence length="81" mass="8733">MVRILDSTLYTISYTTLITALEHVLHTKSIAFTGAAGTKMAILASLSTAVSPHEGGYSLCSIYRCDLLAACYIMATPDKFQ</sequence>
<proteinExistence type="predicted"/>
<dbReference type="OrthoDB" id="2339771at2759"/>
<keyword evidence="2" id="KW-1185">Reference proteome</keyword>
<organism evidence="1 2">
    <name type="scientific">Ancylostoma ceylanicum</name>
    <dbReference type="NCBI Taxonomy" id="53326"/>
    <lineage>
        <taxon>Eukaryota</taxon>
        <taxon>Metazoa</taxon>
        <taxon>Ecdysozoa</taxon>
        <taxon>Nematoda</taxon>
        <taxon>Chromadorea</taxon>
        <taxon>Rhabditida</taxon>
        <taxon>Rhabditina</taxon>
        <taxon>Rhabditomorpha</taxon>
        <taxon>Strongyloidea</taxon>
        <taxon>Ancylostomatidae</taxon>
        <taxon>Ancylostomatinae</taxon>
        <taxon>Ancylostoma</taxon>
    </lineage>
</organism>
<protein>
    <submittedName>
        <fullName evidence="1">Uncharacterized protein</fullName>
    </submittedName>
</protein>
<dbReference type="Proteomes" id="UP000024635">
    <property type="component" value="Unassembled WGS sequence"/>
</dbReference>
<gene>
    <name evidence="1" type="primary">Acey_s0541.g3196</name>
    <name evidence="1" type="ORF">Y032_0541g3196</name>
</gene>